<keyword evidence="1" id="KW-0472">Membrane</keyword>
<sequence length="495" mass="54188">MPRARQRRFWQIRPVLLLVMTAILCLAVLMVNRGPLYYYDTGSYIYQGNVALDMILPASTEDDGAGAERSDADDDDTTSGSRSLIYGMIVALFVRAGFISGVAVLHLAITLLAAGVAVSAARRYLDPPPNAVGLLTVPLLAAAVTSLPFYIAYVMPDIFAPVLLIAIAALAAFGRKMTFPELALAFALAALAVVVHPSHMAVAGLMVPAVFLAALFQRAPARWRASVLVIMVVFVALAERRVFEFAAENVANKEVTYTPHITARLIVDGPGLDYLNATCPDHQVPTCALHEALSWSNDPYRLTVSHIIFERSPQLGSFRLMTPEDQRLVALSQRDFFVRVLLSRPFGTSYAFTENAFHQMMRYSIQMTIPTEQMMDNARQLSGLNEGRHDLQGGRLATNRGWIERIDTVHGIIYLISFGVIVALLGWPRSLPCELKLFALFLLIGIAVNALVCGGVSQPADRYGARVMWLLPFSATFLVLSLPHLGMRSVSGGRP</sequence>
<organism evidence="2 3">
    <name type="scientific">Ruegeria meonggei</name>
    <dbReference type="NCBI Taxonomy" id="1446476"/>
    <lineage>
        <taxon>Bacteria</taxon>
        <taxon>Pseudomonadati</taxon>
        <taxon>Pseudomonadota</taxon>
        <taxon>Alphaproteobacteria</taxon>
        <taxon>Rhodobacterales</taxon>
        <taxon>Roseobacteraceae</taxon>
        <taxon>Ruegeria</taxon>
    </lineage>
</organism>
<reference evidence="3" key="1">
    <citation type="submission" date="2017-03" db="EMBL/GenBank/DDBJ databases">
        <authorList>
            <person name="Rodrigo-Torres L."/>
            <person name="Arahal R.D."/>
            <person name="Lucena T."/>
        </authorList>
    </citation>
    <scope>NUCLEOTIDE SEQUENCE [LARGE SCALE GENOMIC DNA]</scope>
    <source>
        <strain evidence="3">CECT 8411</strain>
    </source>
</reference>
<evidence type="ECO:0008006" key="4">
    <source>
        <dbReference type="Google" id="ProtNLM"/>
    </source>
</evidence>
<feature type="transmembrane region" description="Helical" evidence="1">
    <location>
        <begin position="221"/>
        <end position="238"/>
    </location>
</feature>
<name>A0A1X7ACI3_9RHOB</name>
<evidence type="ECO:0000256" key="1">
    <source>
        <dbReference type="SAM" id="Phobius"/>
    </source>
</evidence>
<keyword evidence="1" id="KW-1133">Transmembrane helix</keyword>
<keyword evidence="1" id="KW-0812">Transmembrane</keyword>
<feature type="transmembrane region" description="Helical" evidence="1">
    <location>
        <begin position="182"/>
        <end position="215"/>
    </location>
</feature>
<evidence type="ECO:0000313" key="2">
    <source>
        <dbReference type="EMBL" id="SLN76002.1"/>
    </source>
</evidence>
<feature type="transmembrane region" description="Helical" evidence="1">
    <location>
        <begin position="130"/>
        <end position="152"/>
    </location>
</feature>
<keyword evidence="3" id="KW-1185">Reference proteome</keyword>
<gene>
    <name evidence="2" type="ORF">RUM8411_04312</name>
</gene>
<feature type="transmembrane region" description="Helical" evidence="1">
    <location>
        <begin position="468"/>
        <end position="486"/>
    </location>
</feature>
<proteinExistence type="predicted"/>
<feature type="transmembrane region" description="Helical" evidence="1">
    <location>
        <begin position="85"/>
        <end position="118"/>
    </location>
</feature>
<dbReference type="AlphaFoldDB" id="A0A1X7ACI3"/>
<feature type="transmembrane region" description="Helical" evidence="1">
    <location>
        <begin position="12"/>
        <end position="31"/>
    </location>
</feature>
<feature type="transmembrane region" description="Helical" evidence="1">
    <location>
        <begin position="437"/>
        <end position="456"/>
    </location>
</feature>
<evidence type="ECO:0000313" key="3">
    <source>
        <dbReference type="Proteomes" id="UP000193778"/>
    </source>
</evidence>
<dbReference type="Proteomes" id="UP000193778">
    <property type="component" value="Unassembled WGS sequence"/>
</dbReference>
<protein>
    <recommendedName>
        <fullName evidence="4">Glycosyltransferase RgtA/B/C/D-like domain-containing protein</fullName>
    </recommendedName>
</protein>
<accession>A0A1X7ACI3</accession>
<feature type="transmembrane region" description="Helical" evidence="1">
    <location>
        <begin position="412"/>
        <end position="431"/>
    </location>
</feature>
<feature type="transmembrane region" description="Helical" evidence="1">
    <location>
        <begin position="158"/>
        <end position="175"/>
    </location>
</feature>
<dbReference type="EMBL" id="FWFP01000017">
    <property type="protein sequence ID" value="SLN76002.1"/>
    <property type="molecule type" value="Genomic_DNA"/>
</dbReference>